<reference evidence="2 3" key="1">
    <citation type="journal article" date="2015" name="Nat. Commun.">
        <title>Outbred genome sequencing and CRISPR/Cas9 gene editing in butterflies.</title>
        <authorList>
            <person name="Li X."/>
            <person name="Fan D."/>
            <person name="Zhang W."/>
            <person name="Liu G."/>
            <person name="Zhang L."/>
            <person name="Zhao L."/>
            <person name="Fang X."/>
            <person name="Chen L."/>
            <person name="Dong Y."/>
            <person name="Chen Y."/>
            <person name="Ding Y."/>
            <person name="Zhao R."/>
            <person name="Feng M."/>
            <person name="Zhu Y."/>
            <person name="Feng Y."/>
            <person name="Jiang X."/>
            <person name="Zhu D."/>
            <person name="Xiang H."/>
            <person name="Feng X."/>
            <person name="Li S."/>
            <person name="Wang J."/>
            <person name="Zhang G."/>
            <person name="Kronforst M.R."/>
            <person name="Wang W."/>
        </authorList>
    </citation>
    <scope>NUCLEOTIDE SEQUENCE [LARGE SCALE GENOMIC DNA]</scope>
    <source>
        <strain evidence="2">Ya'a_city_454_Pm</strain>
        <tissue evidence="2">Whole body</tissue>
    </source>
</reference>
<dbReference type="AlphaFoldDB" id="A0A194RGQ1"/>
<organism evidence="2 3">
    <name type="scientific">Papilio machaon</name>
    <name type="common">Old World swallowtail butterfly</name>
    <dbReference type="NCBI Taxonomy" id="76193"/>
    <lineage>
        <taxon>Eukaryota</taxon>
        <taxon>Metazoa</taxon>
        <taxon>Ecdysozoa</taxon>
        <taxon>Arthropoda</taxon>
        <taxon>Hexapoda</taxon>
        <taxon>Insecta</taxon>
        <taxon>Pterygota</taxon>
        <taxon>Neoptera</taxon>
        <taxon>Endopterygota</taxon>
        <taxon>Lepidoptera</taxon>
        <taxon>Glossata</taxon>
        <taxon>Ditrysia</taxon>
        <taxon>Papilionoidea</taxon>
        <taxon>Papilionidae</taxon>
        <taxon>Papilioninae</taxon>
        <taxon>Papilio</taxon>
    </lineage>
</organism>
<evidence type="ECO:0000313" key="2">
    <source>
        <dbReference type="EMBL" id="KPJ15106.1"/>
    </source>
</evidence>
<feature type="coiled-coil region" evidence="1">
    <location>
        <begin position="77"/>
        <end position="209"/>
    </location>
</feature>
<protein>
    <submittedName>
        <fullName evidence="2">Uncharacterized protein</fullName>
    </submittedName>
</protein>
<sequence>MEDISEFESFELNFIDVIGALQSMISSEAHLREAVRTEAARAEAAETACTEAKRVADDNRANAAATAAGATQASHALAAAQDELTTIKSKIELSERQKSLLEEKCSEMSDRIGVLEKELEELRPLQSVHSALQKQYVELESRVRVATEEARNEASSLESEVRRVERCARGGEEVRTRARLAAAAHARERKLAADEKQHLTAELMRANAEIARLGSIVSELQCRLSDYSNNKSKMKLITESESDTLAELRAALEVERAGAAKTEQALAAALADNLTLATQLHKQDNIEHTQASPSKQNNTTTNISPIDLFLAE</sequence>
<keyword evidence="3" id="KW-1185">Reference proteome</keyword>
<dbReference type="Proteomes" id="UP000053240">
    <property type="component" value="Unassembled WGS sequence"/>
</dbReference>
<proteinExistence type="predicted"/>
<dbReference type="OrthoDB" id="7481147at2759"/>
<dbReference type="InParanoid" id="A0A194RGQ1"/>
<accession>A0A194RGQ1</accession>
<gene>
    <name evidence="2" type="ORF">RR48_09133</name>
</gene>
<evidence type="ECO:0000313" key="3">
    <source>
        <dbReference type="Proteomes" id="UP000053240"/>
    </source>
</evidence>
<dbReference type="KEGG" id="pmac:106710661"/>
<evidence type="ECO:0000256" key="1">
    <source>
        <dbReference type="SAM" id="Coils"/>
    </source>
</evidence>
<dbReference type="EMBL" id="KQ460398">
    <property type="protein sequence ID" value="KPJ15106.1"/>
    <property type="molecule type" value="Genomic_DNA"/>
</dbReference>
<keyword evidence="1" id="KW-0175">Coiled coil</keyword>
<name>A0A194RGQ1_PAPMA</name>